<evidence type="ECO:0000259" key="9">
    <source>
        <dbReference type="SMART" id="SM01275"/>
    </source>
</evidence>
<dbReference type="PANTHER" id="PTHR15692:SF19">
    <property type="entry name" value="MASTERMIND-LIKE PROTEIN 1"/>
    <property type="match status" value="1"/>
</dbReference>
<dbReference type="PANTHER" id="PTHR15692">
    <property type="entry name" value="MASTERMIND-LIKE"/>
    <property type="match status" value="1"/>
</dbReference>
<dbReference type="GO" id="GO:0007221">
    <property type="term" value="P:positive regulation of transcription of Notch receptor target"/>
    <property type="evidence" value="ECO:0007669"/>
    <property type="project" value="InterPro"/>
</dbReference>
<dbReference type="AlphaFoldDB" id="A0A665UGI3"/>
<feature type="compositionally biased region" description="Basic residues" evidence="8">
    <location>
        <begin position="61"/>
        <end position="70"/>
    </location>
</feature>
<dbReference type="SMART" id="SM01275">
    <property type="entry name" value="MamL-1"/>
    <property type="match status" value="1"/>
</dbReference>
<sequence>MMADFVTPRHSAVMERLRRRIELFRQHHNSCESRYENATLERLELERQQTFALHQRCLQAKAKRSNKHRQPQPSGDQAGQRAPGGGGAELGESGATAAEQSRNSTLIALQETVKRKLESAGSPLGRDQVNGFTDSFPPSKKACLDNGTTNGSPLDSKLGISDSLSSNGMHGATGEPVDSGEPGSDFHRKEMKQEPDDILPIMPPSGGGNNSLFPDLNLNEQEWTELMEELNCSVPYEDIQDILNDGFEDRKDPLELAPTPGVGAVGGGAGSGGGVQSSQGLLPPDLVSVKAEFSPASVAFEQDSRTGSPHVRSNSSGPPPHPTSSPVASSSASSPAVALSQPAPPPRQLQPPPNHLLPPGPPVPKDLSPAQQLQQLAAQQQRAQHLHGQMQHKQPQPGAKFHNQGPHTHPPPWPQMANTSQTPLGAAFGMDKPTSPSLYSQDFNPNAQKQLLMPGQPNKGSPKAGAASYMPGPGGHPNMMGHAPSGPPLSHPPAPGAQAPAAMLNYSNTKPLSHFEAGPGPPRPLNTQNKAALISLLRQQQIKQKNMNYRQHIPHTQDQNNYPAPPHGPGPANTMAPAPGNNGIAAQPGANPMTSNHGNAAYLSSQAVLKQQQQHQQQILEQQKQQQYLQRQQLMAEQEKRQQDQQLQRRLTRPPPQYQDQPGQPANQNPFPQPSVNQFTASSQPMGNVGSMGGPTPGAQRMFPQNQGIMGMSMGQGGGPAGGVAPPPAASQADITLPSCGGVGGGAGMDVQQALYNNMNLHPNHPGHPPQQAGLQRQPLGTMSTQYRQNLLAQQQHLKSQPNAAMLKQQQLAAAAARMPGSMQNNMGANLSGSIGGGMQSAQSAAWQQQLTNQPPSSNAALPPNAFNNSPNTFHMQQQQPRIPKMPAGAAAFGTNPGGRPMAGMNPGQQMMQTAMAATQQRVTPNPQSLGQPMANQQQPQQQQANQNQTVLPDMAAFGQPQGNGRQGLQCNQGYQVSRTANQQQQVSFGYNVASGSFAAESELVDSLLKGQSPQEWMADLDELLASHH</sequence>
<protein>
    <submittedName>
        <fullName evidence="10">Mastermind-like transcriptional coactivator 1</fullName>
    </submittedName>
</protein>
<evidence type="ECO:0000256" key="7">
    <source>
        <dbReference type="ARBA" id="ARBA00023242"/>
    </source>
</evidence>
<feature type="compositionally biased region" description="Low complexity" evidence="8">
    <location>
        <begin position="365"/>
        <end position="391"/>
    </location>
</feature>
<evidence type="ECO:0000256" key="5">
    <source>
        <dbReference type="ARBA" id="ARBA00023159"/>
    </source>
</evidence>
<feature type="region of interest" description="Disordered" evidence="8">
    <location>
        <begin position="834"/>
        <end position="883"/>
    </location>
</feature>
<feature type="region of interest" description="Disordered" evidence="8">
    <location>
        <begin position="635"/>
        <end position="730"/>
    </location>
</feature>
<feature type="compositionally biased region" description="Pro residues" evidence="8">
    <location>
        <begin position="485"/>
        <end position="495"/>
    </location>
</feature>
<keyword evidence="6" id="KW-0804">Transcription</keyword>
<feature type="compositionally biased region" description="Polar residues" evidence="8">
    <location>
        <begin position="666"/>
        <end position="686"/>
    </location>
</feature>
<dbReference type="Gene3D" id="6.10.250.970">
    <property type="match status" value="1"/>
</dbReference>
<evidence type="ECO:0000313" key="11">
    <source>
        <dbReference type="Proteomes" id="UP000472264"/>
    </source>
</evidence>
<feature type="domain" description="Neurogenic mastermind-like N-terminal" evidence="9">
    <location>
        <begin position="8"/>
        <end position="67"/>
    </location>
</feature>
<accession>A0A665UGI3</accession>
<feature type="compositionally biased region" description="Polar residues" evidence="8">
    <location>
        <begin position="922"/>
        <end position="931"/>
    </location>
</feature>
<evidence type="ECO:0000256" key="6">
    <source>
        <dbReference type="ARBA" id="ARBA00023163"/>
    </source>
</evidence>
<dbReference type="InterPro" id="IPR019082">
    <property type="entry name" value="Mastermind-like_N"/>
</dbReference>
<feature type="region of interest" description="Disordered" evidence="8">
    <location>
        <begin position="298"/>
        <end position="497"/>
    </location>
</feature>
<reference evidence="10" key="1">
    <citation type="submission" date="2021-04" db="EMBL/GenBank/DDBJ databases">
        <authorList>
            <consortium name="Wellcome Sanger Institute Data Sharing"/>
        </authorList>
    </citation>
    <scope>NUCLEOTIDE SEQUENCE [LARGE SCALE GENOMIC DNA]</scope>
</reference>
<dbReference type="OMA" id="PCMITGT"/>
<feature type="compositionally biased region" description="Gly residues" evidence="8">
    <location>
        <begin position="263"/>
        <end position="275"/>
    </location>
</feature>
<feature type="region of interest" description="Disordered" evidence="8">
    <location>
        <begin position="919"/>
        <end position="948"/>
    </location>
</feature>
<feature type="region of interest" description="Disordered" evidence="8">
    <location>
        <begin position="58"/>
        <end position="102"/>
    </location>
</feature>
<dbReference type="Proteomes" id="UP000472264">
    <property type="component" value="Chromosome 10"/>
</dbReference>
<feature type="compositionally biased region" description="Pro residues" evidence="8">
    <location>
        <begin position="342"/>
        <end position="364"/>
    </location>
</feature>
<comment type="subcellular location">
    <subcellularLocation>
        <location evidence="1">Nucleus speckle</location>
    </subcellularLocation>
</comment>
<organism evidence="10 11">
    <name type="scientific">Echeneis naucrates</name>
    <name type="common">Live sharksucker</name>
    <dbReference type="NCBI Taxonomy" id="173247"/>
    <lineage>
        <taxon>Eukaryota</taxon>
        <taxon>Metazoa</taxon>
        <taxon>Chordata</taxon>
        <taxon>Craniata</taxon>
        <taxon>Vertebrata</taxon>
        <taxon>Euteleostomi</taxon>
        <taxon>Actinopterygii</taxon>
        <taxon>Neopterygii</taxon>
        <taxon>Teleostei</taxon>
        <taxon>Neoteleostei</taxon>
        <taxon>Acanthomorphata</taxon>
        <taxon>Carangaria</taxon>
        <taxon>Carangiformes</taxon>
        <taxon>Echeneidae</taxon>
        <taxon>Echeneis</taxon>
    </lineage>
</organism>
<dbReference type="InterPro" id="IPR048455">
    <property type="entry name" value="MAML1_3_TAD2"/>
</dbReference>
<evidence type="ECO:0000256" key="1">
    <source>
        <dbReference type="ARBA" id="ARBA00004324"/>
    </source>
</evidence>
<dbReference type="Pfam" id="PF20801">
    <property type="entry name" value="MAML1_3_TAD2"/>
    <property type="match status" value="1"/>
</dbReference>
<keyword evidence="7" id="KW-0539">Nucleus</keyword>
<evidence type="ECO:0000256" key="4">
    <source>
        <dbReference type="ARBA" id="ARBA00023015"/>
    </source>
</evidence>
<keyword evidence="3" id="KW-0914">Notch signaling pathway</keyword>
<proteinExistence type="inferred from homology"/>
<dbReference type="InParanoid" id="A0A665UGI3"/>
<feature type="region of interest" description="Disordered" evidence="8">
    <location>
        <begin position="555"/>
        <end position="598"/>
    </location>
</feature>
<feature type="compositionally biased region" description="Low complexity" evidence="8">
    <location>
        <begin position="324"/>
        <end position="341"/>
    </location>
</feature>
<feature type="region of interest" description="Disordered" evidence="8">
    <location>
        <begin position="250"/>
        <end position="283"/>
    </location>
</feature>
<evidence type="ECO:0000313" key="10">
    <source>
        <dbReference type="Ensembl" id="ENSENLP00000018768.1"/>
    </source>
</evidence>
<dbReference type="InterPro" id="IPR046369">
    <property type="entry name" value="MAML1-3"/>
</dbReference>
<keyword evidence="5" id="KW-0010">Activator</keyword>
<evidence type="ECO:0000256" key="8">
    <source>
        <dbReference type="SAM" id="MobiDB-lite"/>
    </source>
</evidence>
<keyword evidence="4" id="KW-0805">Transcription regulation</keyword>
<dbReference type="GO" id="GO:0003713">
    <property type="term" value="F:transcription coactivator activity"/>
    <property type="evidence" value="ECO:0007669"/>
    <property type="project" value="InterPro"/>
</dbReference>
<dbReference type="Ensembl" id="ENSENLT00000019467.1">
    <property type="protein sequence ID" value="ENSENLP00000018768.1"/>
    <property type="gene ID" value="ENSENLG00000008626.1"/>
</dbReference>
<reference evidence="10" key="2">
    <citation type="submission" date="2025-08" db="UniProtKB">
        <authorList>
            <consortium name="Ensembl"/>
        </authorList>
    </citation>
    <scope>IDENTIFICATION</scope>
</reference>
<comment type="similarity">
    <text evidence="2">Belongs to the mastermind family.</text>
</comment>
<feature type="compositionally biased region" description="Low complexity" evidence="8">
    <location>
        <begin position="90"/>
        <end position="99"/>
    </location>
</feature>
<name>A0A665UGI3_ECHNA</name>
<evidence type="ECO:0000256" key="3">
    <source>
        <dbReference type="ARBA" id="ARBA00022976"/>
    </source>
</evidence>
<feature type="compositionally biased region" description="Polar residues" evidence="8">
    <location>
        <begin position="434"/>
        <end position="449"/>
    </location>
</feature>
<dbReference type="GO" id="GO:0016607">
    <property type="term" value="C:nuclear speck"/>
    <property type="evidence" value="ECO:0007669"/>
    <property type="project" value="UniProtKB-SubCell"/>
</dbReference>
<feature type="compositionally biased region" description="Low complexity" evidence="8">
    <location>
        <begin position="932"/>
        <end position="948"/>
    </location>
</feature>
<dbReference type="Pfam" id="PF09596">
    <property type="entry name" value="MamL-1"/>
    <property type="match status" value="1"/>
</dbReference>
<evidence type="ECO:0000256" key="2">
    <source>
        <dbReference type="ARBA" id="ARBA00008081"/>
    </source>
</evidence>
<dbReference type="InterPro" id="IPR046370">
    <property type="entry name" value="MAML_N_sf"/>
</dbReference>
<reference evidence="10" key="3">
    <citation type="submission" date="2025-09" db="UniProtKB">
        <authorList>
            <consortium name="Ensembl"/>
        </authorList>
    </citation>
    <scope>IDENTIFICATION</scope>
</reference>
<feature type="compositionally biased region" description="Low complexity" evidence="8">
    <location>
        <begin position="840"/>
        <end position="872"/>
    </location>
</feature>
<keyword evidence="11" id="KW-1185">Reference proteome</keyword>
<feature type="region of interest" description="Disordered" evidence="8">
    <location>
        <begin position="118"/>
        <end position="188"/>
    </location>
</feature>